<reference evidence="19 20" key="1">
    <citation type="submission" date="2017-07" db="EMBL/GenBank/DDBJ databases">
        <title>Leptospira spp. isolated from tropical soils.</title>
        <authorList>
            <person name="Thibeaux R."/>
            <person name="Iraola G."/>
            <person name="Ferres I."/>
            <person name="Bierque E."/>
            <person name="Girault D."/>
            <person name="Soupe-Gilbert M.-E."/>
            <person name="Picardeau M."/>
            <person name="Goarant C."/>
        </authorList>
    </citation>
    <scope>NUCLEOTIDE SEQUENCE [LARGE SCALE GENOMIC DNA]</scope>
    <source>
        <strain evidence="18 20">FH1-B-B1</strain>
        <strain evidence="17 19">FH1-B-C1</strain>
    </source>
</reference>
<keyword evidence="8 15" id="KW-0808">Transferase</keyword>
<dbReference type="InterPro" id="IPR029057">
    <property type="entry name" value="PRTase-like"/>
</dbReference>
<dbReference type="Pfam" id="PF00156">
    <property type="entry name" value="Pribosyltran"/>
    <property type="match status" value="1"/>
</dbReference>
<evidence type="ECO:0000256" key="2">
    <source>
        <dbReference type="ARBA" id="ARBA00004496"/>
    </source>
</evidence>
<dbReference type="OrthoDB" id="9802824at2"/>
<evidence type="ECO:0000256" key="13">
    <source>
        <dbReference type="ARBA" id="ARBA00048811"/>
    </source>
</evidence>
<evidence type="ECO:0000256" key="9">
    <source>
        <dbReference type="ARBA" id="ARBA00022723"/>
    </source>
</evidence>
<dbReference type="GO" id="GO:0032263">
    <property type="term" value="P:GMP salvage"/>
    <property type="evidence" value="ECO:0007669"/>
    <property type="project" value="TreeGrafter"/>
</dbReference>
<dbReference type="EC" id="2.4.2.8" evidence="5 15"/>
<evidence type="ECO:0000256" key="12">
    <source>
        <dbReference type="ARBA" id="ARBA00022842"/>
    </source>
</evidence>
<dbReference type="EMBL" id="NPDY01000006">
    <property type="protein sequence ID" value="PJZ69986.1"/>
    <property type="molecule type" value="Genomic_DNA"/>
</dbReference>
<dbReference type="PANTHER" id="PTHR43340:SF1">
    <property type="entry name" value="HYPOXANTHINE PHOSPHORIBOSYLTRANSFERASE"/>
    <property type="match status" value="1"/>
</dbReference>
<protein>
    <recommendedName>
        <fullName evidence="5 15">Hypoxanthine phosphoribosyltransferase</fullName>
        <ecNumber evidence="5 15">2.4.2.8</ecNumber>
    </recommendedName>
</protein>
<dbReference type="Proteomes" id="UP000231990">
    <property type="component" value="Unassembled WGS sequence"/>
</dbReference>
<dbReference type="Proteomes" id="UP000231962">
    <property type="component" value="Unassembled WGS sequence"/>
</dbReference>
<accession>A0A2M9ZKL0</accession>
<evidence type="ECO:0000313" key="17">
    <source>
        <dbReference type="EMBL" id="PJZ69986.1"/>
    </source>
</evidence>
<dbReference type="GO" id="GO:0005829">
    <property type="term" value="C:cytosol"/>
    <property type="evidence" value="ECO:0007669"/>
    <property type="project" value="TreeGrafter"/>
</dbReference>
<dbReference type="PANTHER" id="PTHR43340">
    <property type="entry name" value="HYPOXANTHINE-GUANINE PHOSPHORIBOSYLTRANSFERASE"/>
    <property type="match status" value="1"/>
</dbReference>
<keyword evidence="7 15" id="KW-0328">Glycosyltransferase</keyword>
<dbReference type="AlphaFoldDB" id="A0A2M9ZKL0"/>
<dbReference type="InterPro" id="IPR000836">
    <property type="entry name" value="PRTase_dom"/>
</dbReference>
<keyword evidence="12 15" id="KW-0460">Magnesium</keyword>
<evidence type="ECO:0000256" key="4">
    <source>
        <dbReference type="ARBA" id="ARBA00008391"/>
    </source>
</evidence>
<dbReference type="EMBL" id="NPDZ01000008">
    <property type="protein sequence ID" value="PJZ72606.1"/>
    <property type="molecule type" value="Genomic_DNA"/>
</dbReference>
<organism evidence="18 20">
    <name type="scientific">Leptospira perolatii</name>
    <dbReference type="NCBI Taxonomy" id="2023191"/>
    <lineage>
        <taxon>Bacteria</taxon>
        <taxon>Pseudomonadati</taxon>
        <taxon>Spirochaetota</taxon>
        <taxon>Spirochaetia</taxon>
        <taxon>Leptospirales</taxon>
        <taxon>Leptospiraceae</taxon>
        <taxon>Leptospira</taxon>
    </lineage>
</organism>
<dbReference type="GO" id="GO:0004422">
    <property type="term" value="F:hypoxanthine phosphoribosyltransferase activity"/>
    <property type="evidence" value="ECO:0007669"/>
    <property type="project" value="InterPro"/>
</dbReference>
<comment type="cofactor">
    <cofactor evidence="1 15">
        <name>Mg(2+)</name>
        <dbReference type="ChEBI" id="CHEBI:18420"/>
    </cofactor>
</comment>
<dbReference type="InterPro" id="IPR050408">
    <property type="entry name" value="HGPRT"/>
</dbReference>
<keyword evidence="6 15" id="KW-0963">Cytoplasm</keyword>
<evidence type="ECO:0000256" key="11">
    <source>
        <dbReference type="ARBA" id="ARBA00022741"/>
    </source>
</evidence>
<keyword evidence="19" id="KW-1185">Reference proteome</keyword>
<evidence type="ECO:0000256" key="14">
    <source>
        <dbReference type="ARBA" id="ARBA00049402"/>
    </source>
</evidence>
<evidence type="ECO:0000256" key="15">
    <source>
        <dbReference type="RuleBase" id="RU364099"/>
    </source>
</evidence>
<dbReference type="GO" id="GO:0006178">
    <property type="term" value="P:guanine salvage"/>
    <property type="evidence" value="ECO:0007669"/>
    <property type="project" value="TreeGrafter"/>
</dbReference>
<comment type="caution">
    <text evidence="18">The sequence shown here is derived from an EMBL/GenBank/DDBJ whole genome shotgun (WGS) entry which is preliminary data.</text>
</comment>
<dbReference type="GO" id="GO:0000166">
    <property type="term" value="F:nucleotide binding"/>
    <property type="evidence" value="ECO:0007669"/>
    <property type="project" value="UniProtKB-KW"/>
</dbReference>
<evidence type="ECO:0000256" key="3">
    <source>
        <dbReference type="ARBA" id="ARBA00004669"/>
    </source>
</evidence>
<dbReference type="Gene3D" id="3.40.50.2020">
    <property type="match status" value="1"/>
</dbReference>
<dbReference type="GO" id="GO:0046100">
    <property type="term" value="P:hypoxanthine metabolic process"/>
    <property type="evidence" value="ECO:0007669"/>
    <property type="project" value="TreeGrafter"/>
</dbReference>
<dbReference type="GO" id="GO:0000287">
    <property type="term" value="F:magnesium ion binding"/>
    <property type="evidence" value="ECO:0007669"/>
    <property type="project" value="TreeGrafter"/>
</dbReference>
<evidence type="ECO:0000313" key="18">
    <source>
        <dbReference type="EMBL" id="PJZ72606.1"/>
    </source>
</evidence>
<proteinExistence type="inferred from homology"/>
<evidence type="ECO:0000256" key="6">
    <source>
        <dbReference type="ARBA" id="ARBA00022490"/>
    </source>
</evidence>
<comment type="subcellular location">
    <subcellularLocation>
        <location evidence="2 15">Cytoplasm</location>
    </subcellularLocation>
</comment>
<keyword evidence="10 15" id="KW-0660">Purine salvage</keyword>
<evidence type="ECO:0000256" key="8">
    <source>
        <dbReference type="ARBA" id="ARBA00022679"/>
    </source>
</evidence>
<evidence type="ECO:0000313" key="20">
    <source>
        <dbReference type="Proteomes" id="UP000231990"/>
    </source>
</evidence>
<comment type="catalytic activity">
    <reaction evidence="14">
        <text>IMP + diphosphate = hypoxanthine + 5-phospho-alpha-D-ribose 1-diphosphate</text>
        <dbReference type="Rhea" id="RHEA:17973"/>
        <dbReference type="ChEBI" id="CHEBI:17368"/>
        <dbReference type="ChEBI" id="CHEBI:33019"/>
        <dbReference type="ChEBI" id="CHEBI:58017"/>
        <dbReference type="ChEBI" id="CHEBI:58053"/>
        <dbReference type="EC" id="2.4.2.8"/>
    </reaction>
    <physiologicalReaction direction="right-to-left" evidence="14">
        <dbReference type="Rhea" id="RHEA:17975"/>
    </physiologicalReaction>
</comment>
<evidence type="ECO:0000313" key="19">
    <source>
        <dbReference type="Proteomes" id="UP000231962"/>
    </source>
</evidence>
<dbReference type="NCBIfam" id="TIGR01203">
    <property type="entry name" value="HGPRTase"/>
    <property type="match status" value="1"/>
</dbReference>
<name>A0A2M9ZKL0_9LEPT</name>
<evidence type="ECO:0000256" key="5">
    <source>
        <dbReference type="ARBA" id="ARBA00011895"/>
    </source>
</evidence>
<sequence length="178" mass="20392">MNLNSEDSMRVLFDSVQIQNRIKELGSELGKDYQRKNPIFICVLKGGLYFFSDLTLSIPYSVEIDFIQARSYQGKKSTGKVELTKDIDSDLTDRHVVLVEDIVDTGQTLKFLIRHLLARSPLSLEIVSLLFKEEAKSVEYPIKYIGWKIPRDFVVGYGLDLDGKHRNLSGIYILEEKT</sequence>
<feature type="domain" description="Phosphoribosyltransferase" evidence="16">
    <location>
        <begin position="18"/>
        <end position="160"/>
    </location>
</feature>
<keyword evidence="11 15" id="KW-0547">Nucleotide-binding</keyword>
<comment type="catalytic activity">
    <reaction evidence="13">
        <text>GMP + diphosphate = guanine + 5-phospho-alpha-D-ribose 1-diphosphate</text>
        <dbReference type="Rhea" id="RHEA:25424"/>
        <dbReference type="ChEBI" id="CHEBI:16235"/>
        <dbReference type="ChEBI" id="CHEBI:33019"/>
        <dbReference type="ChEBI" id="CHEBI:58017"/>
        <dbReference type="ChEBI" id="CHEBI:58115"/>
        <dbReference type="EC" id="2.4.2.8"/>
    </reaction>
    <physiologicalReaction direction="right-to-left" evidence="13">
        <dbReference type="Rhea" id="RHEA:25426"/>
    </physiologicalReaction>
</comment>
<dbReference type="UniPathway" id="UPA00591">
    <property type="reaction ID" value="UER00648"/>
</dbReference>
<evidence type="ECO:0000256" key="1">
    <source>
        <dbReference type="ARBA" id="ARBA00001946"/>
    </source>
</evidence>
<dbReference type="SUPFAM" id="SSF53271">
    <property type="entry name" value="PRTase-like"/>
    <property type="match status" value="1"/>
</dbReference>
<evidence type="ECO:0000256" key="7">
    <source>
        <dbReference type="ARBA" id="ARBA00022676"/>
    </source>
</evidence>
<comment type="similarity">
    <text evidence="4 15">Belongs to the purine/pyrimidine phosphoribosyltransferase family.</text>
</comment>
<gene>
    <name evidence="18" type="primary">hpt</name>
    <name evidence="17" type="ORF">CH360_08790</name>
    <name evidence="18" type="ORF">CH373_12895</name>
</gene>
<dbReference type="InterPro" id="IPR005904">
    <property type="entry name" value="Hxn_phspho_trans"/>
</dbReference>
<evidence type="ECO:0000256" key="10">
    <source>
        <dbReference type="ARBA" id="ARBA00022726"/>
    </source>
</evidence>
<dbReference type="GO" id="GO:0006166">
    <property type="term" value="P:purine ribonucleoside salvage"/>
    <property type="evidence" value="ECO:0007669"/>
    <property type="project" value="UniProtKB-KW"/>
</dbReference>
<dbReference type="CDD" id="cd06223">
    <property type="entry name" value="PRTases_typeI"/>
    <property type="match status" value="1"/>
</dbReference>
<keyword evidence="9 15" id="KW-0479">Metal-binding</keyword>
<dbReference type="GO" id="GO:0032264">
    <property type="term" value="P:IMP salvage"/>
    <property type="evidence" value="ECO:0007669"/>
    <property type="project" value="UniProtKB-UniPathway"/>
</dbReference>
<comment type="pathway">
    <text evidence="3 15">Purine metabolism; IMP biosynthesis via salvage pathway; IMP from hypoxanthine: step 1/1.</text>
</comment>
<evidence type="ECO:0000259" key="16">
    <source>
        <dbReference type="Pfam" id="PF00156"/>
    </source>
</evidence>